<dbReference type="Proteomes" id="UP000824109">
    <property type="component" value="Unassembled WGS sequence"/>
</dbReference>
<protein>
    <recommendedName>
        <fullName evidence="1">DUF6906 domain-containing protein</fullName>
    </recommendedName>
</protein>
<dbReference type="EMBL" id="DVNB01000002">
    <property type="protein sequence ID" value="HIU56224.1"/>
    <property type="molecule type" value="Genomic_DNA"/>
</dbReference>
<gene>
    <name evidence="2" type="ORF">IAA61_00255</name>
</gene>
<evidence type="ECO:0000259" key="1">
    <source>
        <dbReference type="Pfam" id="PF21847"/>
    </source>
</evidence>
<evidence type="ECO:0000313" key="3">
    <source>
        <dbReference type="Proteomes" id="UP000824109"/>
    </source>
</evidence>
<dbReference type="Pfam" id="PF21847">
    <property type="entry name" value="DUF6906"/>
    <property type="match status" value="1"/>
</dbReference>
<reference evidence="2" key="2">
    <citation type="journal article" date="2021" name="PeerJ">
        <title>Extensive microbial diversity within the chicken gut microbiome revealed by metagenomics and culture.</title>
        <authorList>
            <person name="Gilroy R."/>
            <person name="Ravi A."/>
            <person name="Getino M."/>
            <person name="Pursley I."/>
            <person name="Horton D.L."/>
            <person name="Alikhan N.F."/>
            <person name="Baker D."/>
            <person name="Gharbi K."/>
            <person name="Hall N."/>
            <person name="Watson M."/>
            <person name="Adriaenssens E.M."/>
            <person name="Foster-Nyarko E."/>
            <person name="Jarju S."/>
            <person name="Secka A."/>
            <person name="Antonio M."/>
            <person name="Oren A."/>
            <person name="Chaudhuri R.R."/>
            <person name="La Ragione R."/>
            <person name="Hildebrand F."/>
            <person name="Pallen M.J."/>
        </authorList>
    </citation>
    <scope>NUCLEOTIDE SEQUENCE</scope>
    <source>
        <strain evidence="2">USAMLcec3-3695</strain>
    </source>
</reference>
<feature type="domain" description="DUF6906" evidence="1">
    <location>
        <begin position="5"/>
        <end position="53"/>
    </location>
</feature>
<evidence type="ECO:0000313" key="2">
    <source>
        <dbReference type="EMBL" id="HIU56224.1"/>
    </source>
</evidence>
<sequence length="62" mass="7243">MKDERGRRLTRKQKILLAKQPRKLNPANWLCISDDGHLLEIRHRTSGRVAYIPYSSKEGQNV</sequence>
<dbReference type="AlphaFoldDB" id="A0A9D1SDB7"/>
<accession>A0A9D1SDB7</accession>
<name>A0A9D1SDB7_9FIRM</name>
<reference evidence="2" key="1">
    <citation type="submission" date="2020-10" db="EMBL/GenBank/DDBJ databases">
        <authorList>
            <person name="Gilroy R."/>
        </authorList>
    </citation>
    <scope>NUCLEOTIDE SEQUENCE</scope>
    <source>
        <strain evidence="2">USAMLcec3-3695</strain>
    </source>
</reference>
<dbReference type="InterPro" id="IPR054201">
    <property type="entry name" value="DUF6906"/>
</dbReference>
<organism evidence="2 3">
    <name type="scientific">Candidatus Ornithomonoglobus merdipullorum</name>
    <dbReference type="NCBI Taxonomy" id="2840895"/>
    <lineage>
        <taxon>Bacteria</taxon>
        <taxon>Bacillati</taxon>
        <taxon>Bacillota</taxon>
        <taxon>Clostridia</taxon>
        <taxon>Candidatus Ornithomonoglobus</taxon>
    </lineage>
</organism>
<proteinExistence type="predicted"/>
<comment type="caution">
    <text evidence="2">The sequence shown here is derived from an EMBL/GenBank/DDBJ whole genome shotgun (WGS) entry which is preliminary data.</text>
</comment>